<evidence type="ECO:0000313" key="7">
    <source>
        <dbReference type="Proteomes" id="UP000564629"/>
    </source>
</evidence>
<dbReference type="SUPFAM" id="SSF48498">
    <property type="entry name" value="Tetracyclin repressor-like, C-terminal domain"/>
    <property type="match status" value="1"/>
</dbReference>
<dbReference type="GO" id="GO:0003700">
    <property type="term" value="F:DNA-binding transcription factor activity"/>
    <property type="evidence" value="ECO:0007669"/>
    <property type="project" value="TreeGrafter"/>
</dbReference>
<dbReference type="SUPFAM" id="SSF46689">
    <property type="entry name" value="Homeodomain-like"/>
    <property type="match status" value="1"/>
</dbReference>
<dbReference type="PANTHER" id="PTHR30055">
    <property type="entry name" value="HTH-TYPE TRANSCRIPTIONAL REGULATOR RUTR"/>
    <property type="match status" value="1"/>
</dbReference>
<dbReference type="EMBL" id="JACHDN010000001">
    <property type="protein sequence ID" value="MBB5475478.1"/>
    <property type="molecule type" value="Genomic_DNA"/>
</dbReference>
<dbReference type="RefSeq" id="WP_146840224.1">
    <property type="nucleotide sequence ID" value="NZ_BJVQ01000072.1"/>
</dbReference>
<dbReference type="EMBL" id="BJVQ01000072">
    <property type="protein sequence ID" value="GEL48305.1"/>
    <property type="molecule type" value="Genomic_DNA"/>
</dbReference>
<feature type="domain" description="HTH tetR-type" evidence="3">
    <location>
        <begin position="17"/>
        <end position="77"/>
    </location>
</feature>
<dbReference type="Proteomes" id="UP000564629">
    <property type="component" value="Unassembled WGS sequence"/>
</dbReference>
<evidence type="ECO:0000256" key="1">
    <source>
        <dbReference type="ARBA" id="ARBA00023125"/>
    </source>
</evidence>
<dbReference type="InterPro" id="IPR001647">
    <property type="entry name" value="HTH_TetR"/>
</dbReference>
<proteinExistence type="predicted"/>
<keyword evidence="6" id="KW-1185">Reference proteome</keyword>
<dbReference type="Gene3D" id="1.10.357.10">
    <property type="entry name" value="Tetracycline Repressor, domain 2"/>
    <property type="match status" value="1"/>
</dbReference>
<name>A0A511FGC5_9CELL</name>
<feature type="DNA-binding region" description="H-T-H motif" evidence="2">
    <location>
        <begin position="40"/>
        <end position="59"/>
    </location>
</feature>
<dbReference type="GO" id="GO:0000976">
    <property type="term" value="F:transcription cis-regulatory region binding"/>
    <property type="evidence" value="ECO:0007669"/>
    <property type="project" value="TreeGrafter"/>
</dbReference>
<dbReference type="PANTHER" id="PTHR30055:SF226">
    <property type="entry name" value="HTH-TYPE TRANSCRIPTIONAL REGULATOR PKSA"/>
    <property type="match status" value="1"/>
</dbReference>
<comment type="caution">
    <text evidence="4">The sequence shown here is derived from an EMBL/GenBank/DDBJ whole genome shotgun (WGS) entry which is preliminary data.</text>
</comment>
<dbReference type="AlphaFoldDB" id="A0A511FGC5"/>
<dbReference type="InterPro" id="IPR050109">
    <property type="entry name" value="HTH-type_TetR-like_transc_reg"/>
</dbReference>
<dbReference type="InterPro" id="IPR036271">
    <property type="entry name" value="Tet_transcr_reg_TetR-rel_C_sf"/>
</dbReference>
<evidence type="ECO:0000313" key="6">
    <source>
        <dbReference type="Proteomes" id="UP000321723"/>
    </source>
</evidence>
<reference evidence="4 6" key="1">
    <citation type="submission" date="2019-07" db="EMBL/GenBank/DDBJ databases">
        <title>Whole genome shotgun sequence of Cellulomonas hominis NBRC 16055.</title>
        <authorList>
            <person name="Hosoyama A."/>
            <person name="Uohara A."/>
            <person name="Ohji S."/>
            <person name="Ichikawa N."/>
        </authorList>
    </citation>
    <scope>NUCLEOTIDE SEQUENCE [LARGE SCALE GENOMIC DNA]</scope>
    <source>
        <strain evidence="4 6">NBRC 16055</strain>
    </source>
</reference>
<dbReference type="PRINTS" id="PR00455">
    <property type="entry name" value="HTHTETR"/>
</dbReference>
<dbReference type="OrthoDB" id="7505659at2"/>
<keyword evidence="1 2" id="KW-0238">DNA-binding</keyword>
<organism evidence="4 6">
    <name type="scientific">Cellulomonas hominis</name>
    <dbReference type="NCBI Taxonomy" id="156981"/>
    <lineage>
        <taxon>Bacteria</taxon>
        <taxon>Bacillati</taxon>
        <taxon>Actinomycetota</taxon>
        <taxon>Actinomycetes</taxon>
        <taxon>Micrococcales</taxon>
        <taxon>Cellulomonadaceae</taxon>
        <taxon>Cellulomonas</taxon>
    </lineage>
</organism>
<gene>
    <name evidence="4" type="ORF">CHO01_34210</name>
    <name evidence="5" type="ORF">HNR08_004214</name>
</gene>
<evidence type="ECO:0000256" key="2">
    <source>
        <dbReference type="PROSITE-ProRule" id="PRU00335"/>
    </source>
</evidence>
<accession>A0A511FGC5</accession>
<sequence>MTVDADHPARGPYRTTPARRAQIVRAAVESFATHGYERASLRDIAARAGVTHAAVLRHFAGKDELLIAALAQHEADEQDRAAEAGASGAAAPAVLAAALADEFADPDYQRSWLSLAVAASDPQHPAHEFFRTRRARLRRQFGTGPTVPTQRPQLAGEDKVTLVLAMIDGLRFQALLDPEQDSRRLVEAFMGLIMDADASDRAGSATGPDAL</sequence>
<evidence type="ECO:0000313" key="4">
    <source>
        <dbReference type="EMBL" id="GEL48305.1"/>
    </source>
</evidence>
<reference evidence="5 7" key="2">
    <citation type="submission" date="2020-08" db="EMBL/GenBank/DDBJ databases">
        <title>Sequencing the genomes of 1000 actinobacteria strains.</title>
        <authorList>
            <person name="Klenk H.-P."/>
        </authorList>
    </citation>
    <scope>NUCLEOTIDE SEQUENCE [LARGE SCALE GENOMIC DNA]</scope>
    <source>
        <strain evidence="5 7">DSM 9581</strain>
    </source>
</reference>
<dbReference type="InterPro" id="IPR009057">
    <property type="entry name" value="Homeodomain-like_sf"/>
</dbReference>
<protein>
    <submittedName>
        <fullName evidence="5">AcrR family transcriptional regulator</fullName>
    </submittedName>
</protein>
<dbReference type="Proteomes" id="UP000321723">
    <property type="component" value="Unassembled WGS sequence"/>
</dbReference>
<evidence type="ECO:0000313" key="5">
    <source>
        <dbReference type="EMBL" id="MBB5475478.1"/>
    </source>
</evidence>
<evidence type="ECO:0000259" key="3">
    <source>
        <dbReference type="PROSITE" id="PS50977"/>
    </source>
</evidence>
<dbReference type="PROSITE" id="PS50977">
    <property type="entry name" value="HTH_TETR_2"/>
    <property type="match status" value="1"/>
</dbReference>
<dbReference type="Pfam" id="PF00440">
    <property type="entry name" value="TetR_N"/>
    <property type="match status" value="1"/>
</dbReference>